<dbReference type="Proteomes" id="UP000241010">
    <property type="component" value="Unassembled WGS sequence"/>
</dbReference>
<dbReference type="UniPathway" id="UPA00077">
    <property type="reaction ID" value="UER00155"/>
</dbReference>
<evidence type="ECO:0000256" key="8">
    <source>
        <dbReference type="ARBA" id="ARBA00022840"/>
    </source>
</evidence>
<comment type="function">
    <text evidence="10">Catalyzes the transfer of pyrophosphate from adenosine triphosphate (ATP) to 6-hydroxymethyl-7,8-dihydropterin, an enzymatic step in folate biosynthesis pathway.</text>
</comment>
<dbReference type="CDD" id="cd00483">
    <property type="entry name" value="HPPK"/>
    <property type="match status" value="1"/>
</dbReference>
<evidence type="ECO:0000256" key="2">
    <source>
        <dbReference type="ARBA" id="ARBA00005810"/>
    </source>
</evidence>
<reference evidence="14 15" key="1">
    <citation type="submission" date="2018-03" db="EMBL/GenBank/DDBJ databases">
        <title>Cereibacter changlensis.</title>
        <authorList>
            <person name="Meyer T.E."/>
            <person name="Miller S."/>
            <person name="Lodha T."/>
            <person name="Gandham S."/>
            <person name="Chintalapati S."/>
            <person name="Chintalapati V.R."/>
        </authorList>
    </citation>
    <scope>NUCLEOTIDE SEQUENCE [LARGE SCALE GENOMIC DNA]</scope>
    <source>
        <strain evidence="14 15">JA139</strain>
    </source>
</reference>
<dbReference type="InterPro" id="IPR035907">
    <property type="entry name" value="Hppk_sf"/>
</dbReference>
<dbReference type="InterPro" id="IPR000550">
    <property type="entry name" value="Hppk"/>
</dbReference>
<dbReference type="EC" id="2.7.6.3" evidence="3"/>
<dbReference type="GO" id="GO:0003848">
    <property type="term" value="F:2-amino-4-hydroxy-6-hydroxymethyldihydropteridine diphosphokinase activity"/>
    <property type="evidence" value="ECO:0007669"/>
    <property type="project" value="UniProtKB-EC"/>
</dbReference>
<dbReference type="GO" id="GO:0005524">
    <property type="term" value="F:ATP binding"/>
    <property type="evidence" value="ECO:0007669"/>
    <property type="project" value="UniProtKB-KW"/>
</dbReference>
<dbReference type="OrthoDB" id="9808041at2"/>
<comment type="similarity">
    <text evidence="2">Belongs to the HPPK family.</text>
</comment>
<keyword evidence="7 14" id="KW-0418">Kinase</keyword>
<gene>
    <name evidence="14" type="primary">folK</name>
    <name evidence="14" type="ORF">C5F48_08545</name>
</gene>
<dbReference type="Gene3D" id="3.30.70.560">
    <property type="entry name" value="7,8-Dihydro-6-hydroxymethylpterin-pyrophosphokinase HPPK"/>
    <property type="match status" value="1"/>
</dbReference>
<dbReference type="PANTHER" id="PTHR43071:SF1">
    <property type="entry name" value="2-AMINO-4-HYDROXY-6-HYDROXYMETHYLDIHYDROPTERIDINE PYROPHOSPHOKINASE"/>
    <property type="match status" value="1"/>
</dbReference>
<evidence type="ECO:0000256" key="1">
    <source>
        <dbReference type="ARBA" id="ARBA00005051"/>
    </source>
</evidence>
<dbReference type="SUPFAM" id="SSF55083">
    <property type="entry name" value="6-hydroxymethyl-7,8-dihydropterin pyrophosphokinase, HPPK"/>
    <property type="match status" value="1"/>
</dbReference>
<feature type="domain" description="7,8-dihydro-6-hydroxymethylpterin-pyrophosphokinase" evidence="13">
    <location>
        <begin position="98"/>
        <end position="109"/>
    </location>
</feature>
<evidence type="ECO:0000256" key="6">
    <source>
        <dbReference type="ARBA" id="ARBA00022741"/>
    </source>
</evidence>
<evidence type="ECO:0000313" key="14">
    <source>
        <dbReference type="EMBL" id="PTE22155.1"/>
    </source>
</evidence>
<dbReference type="Pfam" id="PF01288">
    <property type="entry name" value="HPPK"/>
    <property type="match status" value="1"/>
</dbReference>
<keyword evidence="15" id="KW-1185">Reference proteome</keyword>
<dbReference type="GO" id="GO:0046656">
    <property type="term" value="P:folic acid biosynthetic process"/>
    <property type="evidence" value="ECO:0007669"/>
    <property type="project" value="UniProtKB-KW"/>
</dbReference>
<comment type="pathway">
    <text evidence="1">Cofactor biosynthesis; tetrahydrofolate biosynthesis; 2-amino-4-hydroxy-6-hydroxymethyl-7,8-dihydropteridine diphosphate from 7,8-dihydroneopterin triphosphate: step 4/4.</text>
</comment>
<dbReference type="GO" id="GO:0016301">
    <property type="term" value="F:kinase activity"/>
    <property type="evidence" value="ECO:0007669"/>
    <property type="project" value="UniProtKB-KW"/>
</dbReference>
<dbReference type="GO" id="GO:0046654">
    <property type="term" value="P:tetrahydrofolate biosynthetic process"/>
    <property type="evidence" value="ECO:0007669"/>
    <property type="project" value="UniProtKB-UniPathway"/>
</dbReference>
<sequence length="194" mass="21062">MPDPSGKHALVAFGANVAHGDQPPTATIRAAFANICERFHAVGQLSRLHASPCFPVGAGPDYVNAAGLIIFDVQVDAAEILSVFHGIEAAHGRRRLSRWGARTLDIDLLALGDSILPDRETQAHWRCLPPERQAQEAPDRLILPHPRMQDRAFVLVPLQEVAPDWRHPILGLTVSEMLAALPAADRDAVRPLPG</sequence>
<dbReference type="PROSITE" id="PS00794">
    <property type="entry name" value="HPPK"/>
    <property type="match status" value="1"/>
</dbReference>
<keyword evidence="5" id="KW-0808">Transferase</keyword>
<evidence type="ECO:0000259" key="13">
    <source>
        <dbReference type="PROSITE" id="PS00794"/>
    </source>
</evidence>
<keyword evidence="8" id="KW-0067">ATP-binding</keyword>
<organism evidence="14 15">
    <name type="scientific">Cereibacter changlensis JA139</name>
    <dbReference type="NCBI Taxonomy" id="1188249"/>
    <lineage>
        <taxon>Bacteria</taxon>
        <taxon>Pseudomonadati</taxon>
        <taxon>Pseudomonadota</taxon>
        <taxon>Alphaproteobacteria</taxon>
        <taxon>Rhodobacterales</taxon>
        <taxon>Paracoccaceae</taxon>
        <taxon>Cereibacter</taxon>
    </lineage>
</organism>
<evidence type="ECO:0000256" key="11">
    <source>
        <dbReference type="ARBA" id="ARBA00029766"/>
    </source>
</evidence>
<dbReference type="NCBIfam" id="TIGR01498">
    <property type="entry name" value="folK"/>
    <property type="match status" value="1"/>
</dbReference>
<evidence type="ECO:0000256" key="9">
    <source>
        <dbReference type="ARBA" id="ARBA00022909"/>
    </source>
</evidence>
<evidence type="ECO:0000256" key="5">
    <source>
        <dbReference type="ARBA" id="ARBA00022679"/>
    </source>
</evidence>
<evidence type="ECO:0000256" key="3">
    <source>
        <dbReference type="ARBA" id="ARBA00013253"/>
    </source>
</evidence>
<name>A0A2T4JW98_9RHOB</name>
<dbReference type="PANTHER" id="PTHR43071">
    <property type="entry name" value="2-AMINO-4-HYDROXY-6-HYDROXYMETHYLDIHYDROPTERIDINE PYROPHOSPHOKINASE"/>
    <property type="match status" value="1"/>
</dbReference>
<dbReference type="EMBL" id="PZKG01000028">
    <property type="protein sequence ID" value="PTE22155.1"/>
    <property type="molecule type" value="Genomic_DNA"/>
</dbReference>
<evidence type="ECO:0000313" key="15">
    <source>
        <dbReference type="Proteomes" id="UP000241010"/>
    </source>
</evidence>
<evidence type="ECO:0000256" key="7">
    <source>
        <dbReference type="ARBA" id="ARBA00022777"/>
    </source>
</evidence>
<comment type="caution">
    <text evidence="14">The sequence shown here is derived from an EMBL/GenBank/DDBJ whole genome shotgun (WGS) entry which is preliminary data.</text>
</comment>
<evidence type="ECO:0000256" key="4">
    <source>
        <dbReference type="ARBA" id="ARBA00016218"/>
    </source>
</evidence>
<keyword evidence="9" id="KW-0289">Folate biosynthesis</keyword>
<proteinExistence type="inferred from homology"/>
<dbReference type="AlphaFoldDB" id="A0A2T4JW98"/>
<evidence type="ECO:0000256" key="12">
    <source>
        <dbReference type="ARBA" id="ARBA00033413"/>
    </source>
</evidence>
<protein>
    <recommendedName>
        <fullName evidence="4">2-amino-4-hydroxy-6-hydroxymethyldihydropteridine pyrophosphokinase</fullName>
        <ecNumber evidence="3">2.7.6.3</ecNumber>
    </recommendedName>
    <alternativeName>
        <fullName evidence="11">6-hydroxymethyl-7,8-dihydropterin pyrophosphokinase</fullName>
    </alternativeName>
    <alternativeName>
        <fullName evidence="12">7,8-dihydro-6-hydroxymethylpterin-pyrophosphokinase</fullName>
    </alternativeName>
</protein>
<evidence type="ECO:0000256" key="10">
    <source>
        <dbReference type="ARBA" id="ARBA00029409"/>
    </source>
</evidence>
<dbReference type="RefSeq" id="WP_107663487.1">
    <property type="nucleotide sequence ID" value="NZ_PZKG01000028.1"/>
</dbReference>
<keyword evidence="6" id="KW-0547">Nucleotide-binding</keyword>
<accession>A0A2T4JW98</accession>